<keyword evidence="8" id="KW-0234">DNA repair</keyword>
<dbReference type="GO" id="GO:0000400">
    <property type="term" value="F:four-way junction DNA binding"/>
    <property type="evidence" value="ECO:0007669"/>
    <property type="project" value="TreeGrafter"/>
</dbReference>
<dbReference type="PANTHER" id="PTHR46457:SF1">
    <property type="entry name" value="DNA REPAIR PROTEIN RAD51 HOMOLOG 4"/>
    <property type="match status" value="1"/>
</dbReference>
<gene>
    <name evidence="12" type="ORF">GBAR_LOCUS23829</name>
</gene>
<evidence type="ECO:0000256" key="10">
    <source>
        <dbReference type="SAM" id="MobiDB-lite"/>
    </source>
</evidence>
<evidence type="ECO:0000256" key="9">
    <source>
        <dbReference type="ARBA" id="ARBA00023242"/>
    </source>
</evidence>
<dbReference type="InterPro" id="IPR051988">
    <property type="entry name" value="HRR_RAD51_Paralog"/>
</dbReference>
<evidence type="ECO:0000256" key="1">
    <source>
        <dbReference type="ARBA" id="ARBA00004123"/>
    </source>
</evidence>
<dbReference type="InterPro" id="IPR013632">
    <property type="entry name" value="Rad51_C"/>
</dbReference>
<comment type="subcellular location">
    <subcellularLocation>
        <location evidence="1">Nucleus</location>
    </subcellularLocation>
</comment>
<reference evidence="12" key="1">
    <citation type="submission" date="2023-03" db="EMBL/GenBank/DDBJ databases">
        <authorList>
            <person name="Steffen K."/>
            <person name="Cardenas P."/>
        </authorList>
    </citation>
    <scope>NUCLEOTIDE SEQUENCE</scope>
</reference>
<dbReference type="SUPFAM" id="SSF52540">
    <property type="entry name" value="P-loop containing nucleoside triphosphate hydrolases"/>
    <property type="match status" value="1"/>
</dbReference>
<evidence type="ECO:0000256" key="8">
    <source>
        <dbReference type="ARBA" id="ARBA00023204"/>
    </source>
</evidence>
<dbReference type="PROSITE" id="PS50162">
    <property type="entry name" value="RECA_2"/>
    <property type="match status" value="1"/>
</dbReference>
<evidence type="ECO:0000313" key="12">
    <source>
        <dbReference type="EMBL" id="CAI8042954.1"/>
    </source>
</evidence>
<dbReference type="PANTHER" id="PTHR46457">
    <property type="entry name" value="DNA REPAIR PROTEIN RAD51 HOMOLOG 4"/>
    <property type="match status" value="1"/>
</dbReference>
<sequence>MPPLSTEVSPLLTKDVTETLARQGVKTVAEYVRRELVPLSRTSGLPYKLLIAVRQCLLAQFAPTPTTAADIWRDLGDTTALLPTGCSNLDTLLGGGVMTGELTELTGVPASGKTQLCHSLAVAGVLHSNSTVLWVDSTGGFSATRLHSVLTNTPPSGQASERMLERIKVHRLFNLFDLMNLLEATSKQVSNQTDWFHANLHLVLIDSVTPLLSPLLGGHGGQGHALLSCLAALLRSIAHEHSIAVVYTNNTVSDMTKSEGVKPSLGQTWACVPHTRVSLSPPSHSAASWPHHPQPPSSPQVVESGERVAKLTKSSRLAVDVCTSCVITDRASFQTHPTRPNFTVVYKI</sequence>
<evidence type="ECO:0000256" key="6">
    <source>
        <dbReference type="ARBA" id="ARBA00023125"/>
    </source>
</evidence>
<dbReference type="InterPro" id="IPR048943">
    <property type="entry name" value="RAD51D_N"/>
</dbReference>
<accession>A0AA35X3P2</accession>
<dbReference type="GO" id="GO:0005657">
    <property type="term" value="C:replication fork"/>
    <property type="evidence" value="ECO:0007669"/>
    <property type="project" value="TreeGrafter"/>
</dbReference>
<dbReference type="GO" id="GO:0007131">
    <property type="term" value="P:reciprocal meiotic recombination"/>
    <property type="evidence" value="ECO:0007669"/>
    <property type="project" value="TreeGrafter"/>
</dbReference>
<dbReference type="CDD" id="cd19489">
    <property type="entry name" value="Rad51D"/>
    <property type="match status" value="1"/>
</dbReference>
<keyword evidence="13" id="KW-1185">Reference proteome</keyword>
<dbReference type="Gene3D" id="3.40.50.300">
    <property type="entry name" value="P-loop containing nucleotide triphosphate hydrolases"/>
    <property type="match status" value="1"/>
</dbReference>
<evidence type="ECO:0000256" key="7">
    <source>
        <dbReference type="ARBA" id="ARBA00023172"/>
    </source>
</evidence>
<dbReference type="GO" id="GO:0000724">
    <property type="term" value="P:double-strand break repair via homologous recombination"/>
    <property type="evidence" value="ECO:0007669"/>
    <property type="project" value="TreeGrafter"/>
</dbReference>
<evidence type="ECO:0000256" key="5">
    <source>
        <dbReference type="ARBA" id="ARBA00022840"/>
    </source>
</evidence>
<keyword evidence="6" id="KW-0238">DNA-binding</keyword>
<dbReference type="InterPro" id="IPR047323">
    <property type="entry name" value="Rad51D_C"/>
</dbReference>
<dbReference type="InterPro" id="IPR020588">
    <property type="entry name" value="RecA_ATP-bd"/>
</dbReference>
<dbReference type="Pfam" id="PF21794">
    <property type="entry name" value="RAD51D_N"/>
    <property type="match status" value="1"/>
</dbReference>
<dbReference type="GO" id="GO:0140664">
    <property type="term" value="F:ATP-dependent DNA damage sensor activity"/>
    <property type="evidence" value="ECO:0007669"/>
    <property type="project" value="InterPro"/>
</dbReference>
<dbReference type="GO" id="GO:0033063">
    <property type="term" value="C:Rad51B-Rad51C-Rad51D-XRCC2 complex"/>
    <property type="evidence" value="ECO:0007669"/>
    <property type="project" value="TreeGrafter"/>
</dbReference>
<dbReference type="EMBL" id="CASHTH010003294">
    <property type="protein sequence ID" value="CAI8042954.1"/>
    <property type="molecule type" value="Genomic_DNA"/>
</dbReference>
<keyword evidence="5" id="KW-0067">ATP-binding</keyword>
<evidence type="ECO:0000256" key="4">
    <source>
        <dbReference type="ARBA" id="ARBA00022763"/>
    </source>
</evidence>
<dbReference type="GO" id="GO:0003697">
    <property type="term" value="F:single-stranded DNA binding"/>
    <property type="evidence" value="ECO:0007669"/>
    <property type="project" value="TreeGrafter"/>
</dbReference>
<dbReference type="GO" id="GO:0000723">
    <property type="term" value="P:telomere maintenance"/>
    <property type="evidence" value="ECO:0007669"/>
    <property type="project" value="TreeGrafter"/>
</dbReference>
<feature type="region of interest" description="Disordered" evidence="10">
    <location>
        <begin position="281"/>
        <end position="302"/>
    </location>
</feature>
<dbReference type="GO" id="GO:0005815">
    <property type="term" value="C:microtubule organizing center"/>
    <property type="evidence" value="ECO:0007669"/>
    <property type="project" value="TreeGrafter"/>
</dbReference>
<dbReference type="GO" id="GO:0005524">
    <property type="term" value="F:ATP binding"/>
    <property type="evidence" value="ECO:0007669"/>
    <property type="project" value="UniProtKB-KW"/>
</dbReference>
<name>A0AA35X3P2_GEOBA</name>
<keyword evidence="3" id="KW-0547">Nucleotide-binding</keyword>
<comment type="caution">
    <text evidence="12">The sequence shown here is derived from an EMBL/GenBank/DDBJ whole genome shotgun (WGS) entry which is preliminary data.</text>
</comment>
<proteinExistence type="inferred from homology"/>
<evidence type="ECO:0000313" key="13">
    <source>
        <dbReference type="Proteomes" id="UP001174909"/>
    </source>
</evidence>
<evidence type="ECO:0000256" key="3">
    <source>
        <dbReference type="ARBA" id="ARBA00022741"/>
    </source>
</evidence>
<feature type="compositionally biased region" description="Low complexity" evidence="10">
    <location>
        <begin position="281"/>
        <end position="291"/>
    </location>
</feature>
<keyword evidence="9" id="KW-0539">Nucleus</keyword>
<feature type="domain" description="RecA family profile 1" evidence="11">
    <location>
        <begin position="78"/>
        <end position="252"/>
    </location>
</feature>
<keyword evidence="4" id="KW-0227">DNA damage</keyword>
<dbReference type="AlphaFoldDB" id="A0AA35X3P2"/>
<evidence type="ECO:0000256" key="2">
    <source>
        <dbReference type="ARBA" id="ARBA00007095"/>
    </source>
</evidence>
<dbReference type="Proteomes" id="UP001174909">
    <property type="component" value="Unassembled WGS sequence"/>
</dbReference>
<protein>
    <submittedName>
        <fullName evidence="12">DNA repair protein RAD51 homolog 4</fullName>
    </submittedName>
</protein>
<organism evidence="12 13">
    <name type="scientific">Geodia barretti</name>
    <name type="common">Barrett's horny sponge</name>
    <dbReference type="NCBI Taxonomy" id="519541"/>
    <lineage>
        <taxon>Eukaryota</taxon>
        <taxon>Metazoa</taxon>
        <taxon>Porifera</taxon>
        <taxon>Demospongiae</taxon>
        <taxon>Heteroscleromorpha</taxon>
        <taxon>Tetractinellida</taxon>
        <taxon>Astrophorina</taxon>
        <taxon>Geodiidae</taxon>
        <taxon>Geodia</taxon>
    </lineage>
</organism>
<dbReference type="GO" id="GO:0042148">
    <property type="term" value="P:DNA strand invasion"/>
    <property type="evidence" value="ECO:0007669"/>
    <property type="project" value="TreeGrafter"/>
</dbReference>
<comment type="similarity">
    <text evidence="2">Belongs to the RecA family. RAD51 subfamily.</text>
</comment>
<keyword evidence="7" id="KW-0233">DNA recombination</keyword>
<evidence type="ECO:0000259" key="11">
    <source>
        <dbReference type="PROSITE" id="PS50162"/>
    </source>
</evidence>
<dbReference type="InterPro" id="IPR027417">
    <property type="entry name" value="P-loop_NTPase"/>
</dbReference>
<dbReference type="Pfam" id="PF08423">
    <property type="entry name" value="Rad51"/>
    <property type="match status" value="1"/>
</dbReference>